<reference evidence="1 2" key="1">
    <citation type="journal article" date="2024" name="Plant J.">
        <title>Genome sequences and population genomics reveal climatic adaptation and genomic divergence between two closely related sweetgum species.</title>
        <authorList>
            <person name="Xu W.Q."/>
            <person name="Ren C.Q."/>
            <person name="Zhang X.Y."/>
            <person name="Comes H.P."/>
            <person name="Liu X.H."/>
            <person name="Li Y.G."/>
            <person name="Kettle C.J."/>
            <person name="Jalonen R."/>
            <person name="Gaisberger H."/>
            <person name="Ma Y.Z."/>
            <person name="Qiu Y.X."/>
        </authorList>
    </citation>
    <scope>NUCLEOTIDE SEQUENCE [LARGE SCALE GENOMIC DNA]</scope>
    <source>
        <strain evidence="1">Hangzhou</strain>
    </source>
</reference>
<name>A0AAP0X3A2_LIQFO</name>
<organism evidence="1 2">
    <name type="scientific">Liquidambar formosana</name>
    <name type="common">Formosan gum</name>
    <dbReference type="NCBI Taxonomy" id="63359"/>
    <lineage>
        <taxon>Eukaryota</taxon>
        <taxon>Viridiplantae</taxon>
        <taxon>Streptophyta</taxon>
        <taxon>Embryophyta</taxon>
        <taxon>Tracheophyta</taxon>
        <taxon>Spermatophyta</taxon>
        <taxon>Magnoliopsida</taxon>
        <taxon>eudicotyledons</taxon>
        <taxon>Gunneridae</taxon>
        <taxon>Pentapetalae</taxon>
        <taxon>Saxifragales</taxon>
        <taxon>Altingiaceae</taxon>
        <taxon>Liquidambar</taxon>
    </lineage>
</organism>
<dbReference type="Proteomes" id="UP001415857">
    <property type="component" value="Unassembled WGS sequence"/>
</dbReference>
<protein>
    <submittedName>
        <fullName evidence="1">Uncharacterized protein</fullName>
    </submittedName>
</protein>
<keyword evidence="2" id="KW-1185">Reference proteome</keyword>
<dbReference type="AlphaFoldDB" id="A0AAP0X3A2"/>
<evidence type="ECO:0000313" key="2">
    <source>
        <dbReference type="Proteomes" id="UP001415857"/>
    </source>
</evidence>
<sequence length="117" mass="13714">MAHVTIIINFLESKRMEDVLVFSQPSWLTHQDHFLKVLASSMGMFSPPKKDGGCDFFSSDIYGGGRILIERQSIMSPVQKMIHIPLYAMQVKCTQKRVLHCYERMKRNIIRKRKRRT</sequence>
<proteinExistence type="predicted"/>
<gene>
    <name evidence="1" type="ORF">L1049_011741</name>
</gene>
<comment type="caution">
    <text evidence="1">The sequence shown here is derived from an EMBL/GenBank/DDBJ whole genome shotgun (WGS) entry which is preliminary data.</text>
</comment>
<accession>A0AAP0X3A2</accession>
<evidence type="ECO:0000313" key="1">
    <source>
        <dbReference type="EMBL" id="KAK9283495.1"/>
    </source>
</evidence>
<dbReference type="EMBL" id="JBBPBK010000006">
    <property type="protein sequence ID" value="KAK9283495.1"/>
    <property type="molecule type" value="Genomic_DNA"/>
</dbReference>